<dbReference type="OrthoDB" id="447173at2759"/>
<organism evidence="1 2">
    <name type="scientific">Caligus rogercresseyi</name>
    <name type="common">Sea louse</name>
    <dbReference type="NCBI Taxonomy" id="217165"/>
    <lineage>
        <taxon>Eukaryota</taxon>
        <taxon>Metazoa</taxon>
        <taxon>Ecdysozoa</taxon>
        <taxon>Arthropoda</taxon>
        <taxon>Crustacea</taxon>
        <taxon>Multicrustacea</taxon>
        <taxon>Hexanauplia</taxon>
        <taxon>Copepoda</taxon>
        <taxon>Siphonostomatoida</taxon>
        <taxon>Caligidae</taxon>
        <taxon>Caligus</taxon>
    </lineage>
</organism>
<evidence type="ECO:0000313" key="2">
    <source>
        <dbReference type="Proteomes" id="UP000595437"/>
    </source>
</evidence>
<evidence type="ECO:0000313" key="1">
    <source>
        <dbReference type="EMBL" id="QQP52953.1"/>
    </source>
</evidence>
<keyword evidence="2" id="KW-1185">Reference proteome</keyword>
<accession>A0A7T8QRV0</accession>
<sequence>DFETALLETYDQMLAASKSIPRFEYVLDPPDEDEKPEYLKPIILQDIIDAFKRNVNRIIQKQSERPSEYTSNFDSYLYLVDGRADVEIQDYVKESHSFNDLVKKIKFFDNL</sequence>
<protein>
    <submittedName>
        <fullName evidence="1">Uncharacterized protein</fullName>
    </submittedName>
</protein>
<feature type="non-terminal residue" evidence="1">
    <location>
        <position position="1"/>
    </location>
</feature>
<name>A0A7T8QRV0_CALRO</name>
<proteinExistence type="predicted"/>
<feature type="non-terminal residue" evidence="1">
    <location>
        <position position="111"/>
    </location>
</feature>
<reference evidence="2" key="1">
    <citation type="submission" date="2021-01" db="EMBL/GenBank/DDBJ databases">
        <title>Caligus Genome Assembly.</title>
        <authorList>
            <person name="Gallardo-Escarate C."/>
        </authorList>
    </citation>
    <scope>NUCLEOTIDE SEQUENCE [LARGE SCALE GENOMIC DNA]</scope>
</reference>
<dbReference type="EMBL" id="CP045892">
    <property type="protein sequence ID" value="QQP52953.1"/>
    <property type="molecule type" value="Genomic_DNA"/>
</dbReference>
<gene>
    <name evidence="1" type="ORF">FKW44_005261</name>
</gene>
<dbReference type="AlphaFoldDB" id="A0A7T8QRV0"/>
<dbReference type="Proteomes" id="UP000595437">
    <property type="component" value="Chromosome 3"/>
</dbReference>